<organism evidence="2 3">
    <name type="scientific">Botryosphaeria dothidea</name>
    <dbReference type="NCBI Taxonomy" id="55169"/>
    <lineage>
        <taxon>Eukaryota</taxon>
        <taxon>Fungi</taxon>
        <taxon>Dikarya</taxon>
        <taxon>Ascomycota</taxon>
        <taxon>Pezizomycotina</taxon>
        <taxon>Dothideomycetes</taxon>
        <taxon>Dothideomycetes incertae sedis</taxon>
        <taxon>Botryosphaeriales</taxon>
        <taxon>Botryosphaeriaceae</taxon>
        <taxon>Botryosphaeria</taxon>
    </lineage>
</organism>
<accession>A0A8H4ISU3</accession>
<protein>
    <submittedName>
        <fullName evidence="2">Uncharacterized protein</fullName>
    </submittedName>
</protein>
<feature type="signal peptide" evidence="1">
    <location>
        <begin position="1"/>
        <end position="19"/>
    </location>
</feature>
<sequence length="180" mass="19206">MHGLLSTALLCMSAALAGATTVAEDGKTFHIWMDYSRCDTPDALKLQISDFNAPSSTPDPEPSHQPTGEYLLSLTGPFHGSVTLLQPDRMGPYRQQYLDLRLYAADDAGPDDVLGNATFVPGAEVRNWDGVKWGSVEKGLYPDGGVEATGVVDGVAGTTVTRKAGDGLFLEWCTKKADEA</sequence>
<feature type="chain" id="PRO_5034409753" evidence="1">
    <location>
        <begin position="20"/>
        <end position="180"/>
    </location>
</feature>
<evidence type="ECO:0000256" key="1">
    <source>
        <dbReference type="SAM" id="SignalP"/>
    </source>
</evidence>
<evidence type="ECO:0000313" key="3">
    <source>
        <dbReference type="Proteomes" id="UP000572817"/>
    </source>
</evidence>
<keyword evidence="3" id="KW-1185">Reference proteome</keyword>
<name>A0A8H4ISU3_9PEZI</name>
<dbReference type="EMBL" id="WWBZ02000033">
    <property type="protein sequence ID" value="KAF4306831.1"/>
    <property type="molecule type" value="Genomic_DNA"/>
</dbReference>
<reference evidence="2" key="1">
    <citation type="submission" date="2020-04" db="EMBL/GenBank/DDBJ databases">
        <title>Genome Assembly and Annotation of Botryosphaeria dothidea sdau 11-99, a Latent Pathogen of Apple Fruit Ring Rot in China.</title>
        <authorList>
            <person name="Yu C."/>
            <person name="Diao Y."/>
            <person name="Lu Q."/>
            <person name="Zhao J."/>
            <person name="Cui S."/>
            <person name="Peng C."/>
            <person name="He B."/>
            <person name="Liu H."/>
        </authorList>
    </citation>
    <scope>NUCLEOTIDE SEQUENCE [LARGE SCALE GENOMIC DNA]</scope>
    <source>
        <strain evidence="2">Sdau11-99</strain>
    </source>
</reference>
<evidence type="ECO:0000313" key="2">
    <source>
        <dbReference type="EMBL" id="KAF4306831.1"/>
    </source>
</evidence>
<gene>
    <name evidence="2" type="ORF">GTA08_BOTSDO05995</name>
</gene>
<comment type="caution">
    <text evidence="2">The sequence shown here is derived from an EMBL/GenBank/DDBJ whole genome shotgun (WGS) entry which is preliminary data.</text>
</comment>
<dbReference type="Proteomes" id="UP000572817">
    <property type="component" value="Unassembled WGS sequence"/>
</dbReference>
<proteinExistence type="predicted"/>
<dbReference type="OrthoDB" id="3925668at2759"/>
<keyword evidence="1" id="KW-0732">Signal</keyword>
<dbReference type="AlphaFoldDB" id="A0A8H4ISU3"/>